<keyword evidence="2" id="KW-1185">Reference proteome</keyword>
<organism evidence="1 2">
    <name type="scientific">Funneliformis mosseae</name>
    <name type="common">Endomycorrhizal fungus</name>
    <name type="synonym">Glomus mosseae</name>
    <dbReference type="NCBI Taxonomy" id="27381"/>
    <lineage>
        <taxon>Eukaryota</taxon>
        <taxon>Fungi</taxon>
        <taxon>Fungi incertae sedis</taxon>
        <taxon>Mucoromycota</taxon>
        <taxon>Glomeromycotina</taxon>
        <taxon>Glomeromycetes</taxon>
        <taxon>Glomerales</taxon>
        <taxon>Glomeraceae</taxon>
        <taxon>Funneliformis</taxon>
    </lineage>
</organism>
<sequence>MSLFNNIINEDFQMIIINVRRICCRKLIIYCTRENNKDITSQGSFILFNLLLETSSLEFTGTWLNKYICICMLGGSGN</sequence>
<reference evidence="1" key="1">
    <citation type="submission" date="2021-06" db="EMBL/GenBank/DDBJ databases">
        <authorList>
            <person name="Kallberg Y."/>
            <person name="Tangrot J."/>
            <person name="Rosling A."/>
        </authorList>
    </citation>
    <scope>NUCLEOTIDE SEQUENCE</scope>
    <source>
        <strain evidence="1">87-6 pot B 2015</strain>
    </source>
</reference>
<dbReference type="EMBL" id="CAJVPP010000988">
    <property type="protein sequence ID" value="CAG8526483.1"/>
    <property type="molecule type" value="Genomic_DNA"/>
</dbReference>
<dbReference type="Proteomes" id="UP000789375">
    <property type="component" value="Unassembled WGS sequence"/>
</dbReference>
<dbReference type="AlphaFoldDB" id="A0A9N9AFI5"/>
<comment type="caution">
    <text evidence="1">The sequence shown here is derived from an EMBL/GenBank/DDBJ whole genome shotgun (WGS) entry which is preliminary data.</text>
</comment>
<evidence type="ECO:0000313" key="1">
    <source>
        <dbReference type="EMBL" id="CAG8526483.1"/>
    </source>
</evidence>
<gene>
    <name evidence="1" type="ORF">FMOSSE_LOCUS5293</name>
</gene>
<accession>A0A9N9AFI5</accession>
<protein>
    <submittedName>
        <fullName evidence="1">10453_t:CDS:1</fullName>
    </submittedName>
</protein>
<proteinExistence type="predicted"/>
<evidence type="ECO:0000313" key="2">
    <source>
        <dbReference type="Proteomes" id="UP000789375"/>
    </source>
</evidence>
<name>A0A9N9AFI5_FUNMO</name>